<dbReference type="Pfam" id="PF10025">
    <property type="entry name" value="DUF2267"/>
    <property type="match status" value="1"/>
</dbReference>
<name>A0A318LAA5_9PSEU</name>
<dbReference type="EMBL" id="MASU01000020">
    <property type="protein sequence ID" value="PXY18545.1"/>
    <property type="molecule type" value="Genomic_DNA"/>
</dbReference>
<keyword evidence="2" id="KW-1185">Reference proteome</keyword>
<sequence>MKQHEIVAAVRRTVNLSDPGHAESATRATLSVLGQRLAGGEPKDLAAQLPPAIAEALPTTGGGEPFGVEEFYRRVAEAEGRDCTQDSAREHARAVVATLKEGVSKGEFDDLVSQLPRDYRDDLLSTAPIGEHR</sequence>
<gene>
    <name evidence="1" type="ORF">BA062_35045</name>
</gene>
<dbReference type="Gene3D" id="1.10.490.110">
    <property type="entry name" value="Uncharacterized conserved protein DUF2267"/>
    <property type="match status" value="1"/>
</dbReference>
<comment type="caution">
    <text evidence="1">The sequence shown here is derived from an EMBL/GenBank/DDBJ whole genome shotgun (WGS) entry which is preliminary data.</text>
</comment>
<protein>
    <recommendedName>
        <fullName evidence="3">DUF2267 domain-containing protein</fullName>
    </recommendedName>
</protein>
<evidence type="ECO:0008006" key="3">
    <source>
        <dbReference type="Google" id="ProtNLM"/>
    </source>
</evidence>
<dbReference type="InterPro" id="IPR018727">
    <property type="entry name" value="DUF2267"/>
</dbReference>
<organism evidence="1 2">
    <name type="scientific">Prauserella flavalba</name>
    <dbReference type="NCBI Taxonomy" id="1477506"/>
    <lineage>
        <taxon>Bacteria</taxon>
        <taxon>Bacillati</taxon>
        <taxon>Actinomycetota</taxon>
        <taxon>Actinomycetes</taxon>
        <taxon>Pseudonocardiales</taxon>
        <taxon>Pseudonocardiaceae</taxon>
        <taxon>Prauserella</taxon>
    </lineage>
</organism>
<dbReference type="Proteomes" id="UP000247892">
    <property type="component" value="Unassembled WGS sequence"/>
</dbReference>
<dbReference type="AlphaFoldDB" id="A0A318LAA5"/>
<evidence type="ECO:0000313" key="2">
    <source>
        <dbReference type="Proteomes" id="UP000247892"/>
    </source>
</evidence>
<dbReference type="RefSeq" id="WP_110343547.1">
    <property type="nucleotide sequence ID" value="NZ_JBHVKT010000013.1"/>
</dbReference>
<accession>A0A318LAA5</accession>
<dbReference type="InterPro" id="IPR038282">
    <property type="entry name" value="DUF2267_sf"/>
</dbReference>
<reference evidence="1 2" key="1">
    <citation type="submission" date="2016-07" db="EMBL/GenBank/DDBJ databases">
        <title>Draft genome sequence of Prauserella sp. YIM 121212, isolated from alkaline soil.</title>
        <authorList>
            <person name="Ruckert C."/>
            <person name="Albersmeier A."/>
            <person name="Jiang C.-L."/>
            <person name="Jiang Y."/>
            <person name="Kalinowski J."/>
            <person name="Schneider O."/>
            <person name="Winkler A."/>
            <person name="Zotchev S.B."/>
        </authorList>
    </citation>
    <scope>NUCLEOTIDE SEQUENCE [LARGE SCALE GENOMIC DNA]</scope>
    <source>
        <strain evidence="1 2">YIM 121212</strain>
    </source>
</reference>
<evidence type="ECO:0000313" key="1">
    <source>
        <dbReference type="EMBL" id="PXY18545.1"/>
    </source>
</evidence>
<proteinExistence type="predicted"/>
<dbReference type="OrthoDB" id="952780at2"/>